<evidence type="ECO:0000313" key="4">
    <source>
        <dbReference type="Proteomes" id="UP000248887"/>
    </source>
</evidence>
<feature type="signal peptide" evidence="1">
    <location>
        <begin position="1"/>
        <end position="21"/>
    </location>
</feature>
<organism evidence="3 4">
    <name type="scientific">Ancylobacter novellus</name>
    <name type="common">Thiobacillus novellus</name>
    <dbReference type="NCBI Taxonomy" id="921"/>
    <lineage>
        <taxon>Bacteria</taxon>
        <taxon>Pseudomonadati</taxon>
        <taxon>Pseudomonadota</taxon>
        <taxon>Alphaproteobacteria</taxon>
        <taxon>Hyphomicrobiales</taxon>
        <taxon>Xanthobacteraceae</taxon>
        <taxon>Ancylobacter</taxon>
    </lineage>
</organism>
<comment type="caution">
    <text evidence="3">The sequence shown here is derived from an EMBL/GenBank/DDBJ whole genome shotgun (WGS) entry which is preliminary data.</text>
</comment>
<accession>A0A2W5R2P1</accession>
<dbReference type="InterPro" id="IPR025419">
    <property type="entry name" value="DUF4142"/>
</dbReference>
<evidence type="ECO:0000313" key="3">
    <source>
        <dbReference type="EMBL" id="PZQ81395.1"/>
    </source>
</evidence>
<proteinExistence type="predicted"/>
<feature type="chain" id="PRO_5015947562" evidence="1">
    <location>
        <begin position="22"/>
        <end position="188"/>
    </location>
</feature>
<dbReference type="PANTHER" id="PTHR38593:SF1">
    <property type="entry name" value="BLR2558 PROTEIN"/>
    <property type="match status" value="1"/>
</dbReference>
<feature type="domain" description="DUF4142" evidence="2">
    <location>
        <begin position="45"/>
        <end position="179"/>
    </location>
</feature>
<sequence>MRVLFLASAVALVVGSTCVRAETMAMPSAAGPSAHHLAAAAKVPSTQAFVDTAAAANQFEIASSKLALMKSFNPKIRSFAAKMVEDHTVIGKNFVAALDKAKTGITPPAGLGADLDAIMVKLRGTYGPAFDAEYIAAQTKGHQAAVGLFAGYAKGGANPVMKAFAKATLPTIEMHLGMCYELAAAMKK</sequence>
<name>A0A2W5R2P1_ANCNO</name>
<dbReference type="Gene3D" id="1.20.1260.10">
    <property type="match status" value="1"/>
</dbReference>
<evidence type="ECO:0000256" key="1">
    <source>
        <dbReference type="SAM" id="SignalP"/>
    </source>
</evidence>
<gene>
    <name evidence="3" type="ORF">DI549_14210</name>
</gene>
<dbReference type="Pfam" id="PF13628">
    <property type="entry name" value="DUF4142"/>
    <property type="match status" value="1"/>
</dbReference>
<keyword evidence="1" id="KW-0732">Signal</keyword>
<dbReference type="Proteomes" id="UP000248887">
    <property type="component" value="Unassembled WGS sequence"/>
</dbReference>
<evidence type="ECO:0000259" key="2">
    <source>
        <dbReference type="Pfam" id="PF13628"/>
    </source>
</evidence>
<dbReference type="InterPro" id="IPR012347">
    <property type="entry name" value="Ferritin-like"/>
</dbReference>
<dbReference type="EMBL" id="QFQD01000046">
    <property type="protein sequence ID" value="PZQ81395.1"/>
    <property type="molecule type" value="Genomic_DNA"/>
</dbReference>
<dbReference type="AlphaFoldDB" id="A0A2W5R2P1"/>
<protein>
    <submittedName>
        <fullName evidence="3">DUF305 domain-containing protein</fullName>
    </submittedName>
</protein>
<reference evidence="3 4" key="1">
    <citation type="submission" date="2017-08" db="EMBL/GenBank/DDBJ databases">
        <title>Infants hospitalized years apart are colonized by the same room-sourced microbial strains.</title>
        <authorList>
            <person name="Brooks B."/>
            <person name="Olm M.R."/>
            <person name="Firek B.A."/>
            <person name="Baker R."/>
            <person name="Thomas B.C."/>
            <person name="Morowitz M.J."/>
            <person name="Banfield J.F."/>
        </authorList>
    </citation>
    <scope>NUCLEOTIDE SEQUENCE [LARGE SCALE GENOMIC DNA]</scope>
    <source>
        <strain evidence="3">S2_005_001_R2_27</strain>
    </source>
</reference>
<dbReference type="PANTHER" id="PTHR38593">
    <property type="entry name" value="BLR2558 PROTEIN"/>
    <property type="match status" value="1"/>
</dbReference>